<dbReference type="InterPro" id="IPR033985">
    <property type="entry name" value="SusD-like_N"/>
</dbReference>
<dbReference type="AlphaFoldDB" id="A0A2P8D0R1"/>
<sequence length="461" mass="51679">MQIIYSAFLIVLVMAVAGCKKQNDWLDAKSQNSFVVPETLKDYQALLENPITVHNAFSIFGLVGADNYYLRESDFPGSAEDVRNGYIWRPSIWVDGNSPDWNSFFAIIELSNIILDGLSKKGLNNDQATFNSIKGQALFYRAISYYNLSQLFCKTYDAGSASSDLGLPIRLNSNVNIIYQRSSIEETYKQMVADTKAAIELLPATQVNNRRPTKIAANALLAKIYLCMEVYAEAEYYASESLKLNSTLLDFNSSYASLNLTYRFAEAGINHPEILFYAQGVGYSPVIPHAFANGRVSMTLINLYNANDLRKLFFFASNGNEFQYRGTYTGNTSTFCGIANNEVFLISAEAKIRTGDINGGVTDVNTLLSKRYKTGTFVPYTITDGELALSLVLEERRKELPFVANLRWEDLRRLNKDPRFKITLTRQVAGVNYILEPGSNKYVLPIPDNEIQISGISQNPR</sequence>
<evidence type="ECO:0000313" key="9">
    <source>
        <dbReference type="Proteomes" id="UP000240572"/>
    </source>
</evidence>
<organism evidence="8 9">
    <name type="scientific">Taibaiella chishuiensis</name>
    <dbReference type="NCBI Taxonomy" id="1434707"/>
    <lineage>
        <taxon>Bacteria</taxon>
        <taxon>Pseudomonadati</taxon>
        <taxon>Bacteroidota</taxon>
        <taxon>Chitinophagia</taxon>
        <taxon>Chitinophagales</taxon>
        <taxon>Chitinophagaceae</taxon>
        <taxon>Taibaiella</taxon>
    </lineage>
</organism>
<dbReference type="InterPro" id="IPR011990">
    <property type="entry name" value="TPR-like_helical_dom_sf"/>
</dbReference>
<dbReference type="InterPro" id="IPR012944">
    <property type="entry name" value="SusD_RagB_dom"/>
</dbReference>
<evidence type="ECO:0000256" key="3">
    <source>
        <dbReference type="ARBA" id="ARBA00022729"/>
    </source>
</evidence>
<keyword evidence="5" id="KW-0998">Cell outer membrane</keyword>
<evidence type="ECO:0000256" key="5">
    <source>
        <dbReference type="ARBA" id="ARBA00023237"/>
    </source>
</evidence>
<dbReference type="SUPFAM" id="SSF48452">
    <property type="entry name" value="TPR-like"/>
    <property type="match status" value="1"/>
</dbReference>
<feature type="domain" description="RagB/SusD" evidence="6">
    <location>
        <begin position="342"/>
        <end position="460"/>
    </location>
</feature>
<dbReference type="Proteomes" id="UP000240572">
    <property type="component" value="Unassembled WGS sequence"/>
</dbReference>
<feature type="domain" description="SusD-like N-terminal" evidence="7">
    <location>
        <begin position="24"/>
        <end position="226"/>
    </location>
</feature>
<evidence type="ECO:0000259" key="6">
    <source>
        <dbReference type="Pfam" id="PF07980"/>
    </source>
</evidence>
<evidence type="ECO:0000259" key="7">
    <source>
        <dbReference type="Pfam" id="PF14322"/>
    </source>
</evidence>
<keyword evidence="3" id="KW-0732">Signal</keyword>
<comment type="caution">
    <text evidence="8">The sequence shown here is derived from an EMBL/GenBank/DDBJ whole genome shotgun (WGS) entry which is preliminary data.</text>
</comment>
<accession>A0A2P8D0R1</accession>
<dbReference type="EMBL" id="PYGD01000007">
    <property type="protein sequence ID" value="PSK90804.1"/>
    <property type="molecule type" value="Genomic_DNA"/>
</dbReference>
<protein>
    <submittedName>
        <fullName evidence="8">SusD-like starch-binding protein associating with outer membrane</fullName>
    </submittedName>
</protein>
<reference evidence="8 9" key="1">
    <citation type="submission" date="2018-03" db="EMBL/GenBank/DDBJ databases">
        <title>Genomic Encyclopedia of Type Strains, Phase III (KMG-III): the genomes of soil and plant-associated and newly described type strains.</title>
        <authorList>
            <person name="Whitman W."/>
        </authorList>
    </citation>
    <scope>NUCLEOTIDE SEQUENCE [LARGE SCALE GENOMIC DNA]</scope>
    <source>
        <strain evidence="8 9">CGMCC 1.12700</strain>
    </source>
</reference>
<comment type="similarity">
    <text evidence="2">Belongs to the SusD family.</text>
</comment>
<comment type="subcellular location">
    <subcellularLocation>
        <location evidence="1">Cell outer membrane</location>
    </subcellularLocation>
</comment>
<gene>
    <name evidence="8" type="ORF">B0I18_107216</name>
</gene>
<dbReference type="Pfam" id="PF14322">
    <property type="entry name" value="SusD-like_3"/>
    <property type="match status" value="1"/>
</dbReference>
<proteinExistence type="inferred from homology"/>
<dbReference type="Pfam" id="PF07980">
    <property type="entry name" value="SusD_RagB"/>
    <property type="match status" value="1"/>
</dbReference>
<keyword evidence="4" id="KW-0472">Membrane</keyword>
<evidence type="ECO:0000313" key="8">
    <source>
        <dbReference type="EMBL" id="PSK90804.1"/>
    </source>
</evidence>
<dbReference type="Gene3D" id="1.25.40.390">
    <property type="match status" value="1"/>
</dbReference>
<keyword evidence="9" id="KW-1185">Reference proteome</keyword>
<evidence type="ECO:0000256" key="1">
    <source>
        <dbReference type="ARBA" id="ARBA00004442"/>
    </source>
</evidence>
<evidence type="ECO:0000256" key="2">
    <source>
        <dbReference type="ARBA" id="ARBA00006275"/>
    </source>
</evidence>
<dbReference type="GO" id="GO:0009279">
    <property type="term" value="C:cell outer membrane"/>
    <property type="evidence" value="ECO:0007669"/>
    <property type="project" value="UniProtKB-SubCell"/>
</dbReference>
<name>A0A2P8D0R1_9BACT</name>
<evidence type="ECO:0000256" key="4">
    <source>
        <dbReference type="ARBA" id="ARBA00023136"/>
    </source>
</evidence>